<keyword evidence="1" id="KW-0067">ATP-binding</keyword>
<comment type="caution">
    <text evidence="2">The sequence shown here is derived from an EMBL/GenBank/DDBJ whole genome shotgun (WGS) entry which is preliminary data.</text>
</comment>
<name>A0A1F6H2Z4_9PROT</name>
<accession>A0A1F6H2Z4</accession>
<dbReference type="GO" id="GO:0005524">
    <property type="term" value="F:ATP binding"/>
    <property type="evidence" value="ECO:0007669"/>
    <property type="project" value="UniProtKB-UniRule"/>
</dbReference>
<comment type="pathway">
    <text evidence="1">Cell wall biogenesis; peptidoglycan recycling.</text>
</comment>
<dbReference type="CDD" id="cd24050">
    <property type="entry name" value="ASKHA_NBD_ANMK"/>
    <property type="match status" value="1"/>
</dbReference>
<dbReference type="InterPro" id="IPR005338">
    <property type="entry name" value="Anhydro_N_Ac-Mur_kinase"/>
</dbReference>
<dbReference type="Gene3D" id="3.30.420.40">
    <property type="match status" value="2"/>
</dbReference>
<sequence>MDRWVALVQKPVRIVLGLMSGTSLDGLDLGLYQIRGAGLGVQMTELAFSTLPYPKELRQSIAKSLEGSVADLCRLNLDLGWFYAHACQDFLAQTGYRDRLDLVGHHGQTIYHIHGHSSLQTGEAAVLAQVLGVPVVSDFRLSDIAAGGSGAPLVPYLDRVFFSDPKESRALQNLGGIGNVTYLSKDPQAPVLAFDTGPANGVLNEAVRWATLGKEEFDLDGKLAAQGQVLKPLLQEFLGHPYFARTPPKSTGREDFGRPYVQSLIGRFPQVTGPNLLATLVEGVAQSLARAYRDFLPPLDRVYLSGGGASNPQLVQRIQTALASTKVEVLPKIAAFSSDSKEAAAFALFAHERANGNPTNLREVTGAKRLVSMGKITLPD</sequence>
<keyword evidence="1" id="KW-0547">Nucleotide-binding</keyword>
<dbReference type="Pfam" id="PF03702">
    <property type="entry name" value="AnmK"/>
    <property type="match status" value="1"/>
</dbReference>
<dbReference type="PANTHER" id="PTHR30605:SF0">
    <property type="entry name" value="ANHYDRO-N-ACETYLMURAMIC ACID KINASE"/>
    <property type="match status" value="1"/>
</dbReference>
<dbReference type="HAMAP" id="MF_01270">
    <property type="entry name" value="AnhMurNAc_kinase"/>
    <property type="match status" value="1"/>
</dbReference>
<dbReference type="Proteomes" id="UP000177583">
    <property type="component" value="Unassembled WGS sequence"/>
</dbReference>
<dbReference type="NCBIfam" id="NF007148">
    <property type="entry name" value="PRK09585.3-2"/>
    <property type="match status" value="1"/>
</dbReference>
<dbReference type="SUPFAM" id="SSF53067">
    <property type="entry name" value="Actin-like ATPase domain"/>
    <property type="match status" value="1"/>
</dbReference>
<dbReference type="GO" id="GO:0097175">
    <property type="term" value="P:1,6-anhydro-N-acetyl-beta-muramic acid catabolic process"/>
    <property type="evidence" value="ECO:0007669"/>
    <property type="project" value="UniProtKB-UniRule"/>
</dbReference>
<protein>
    <recommendedName>
        <fullName evidence="1">Anhydro-N-acetylmuramic acid kinase</fullName>
        <ecNumber evidence="1">2.7.1.170</ecNumber>
    </recommendedName>
    <alternativeName>
        <fullName evidence="1">AnhMurNAc kinase</fullName>
    </alternativeName>
</protein>
<dbReference type="PANTHER" id="PTHR30605">
    <property type="entry name" value="ANHYDRO-N-ACETYLMURAMIC ACID KINASE"/>
    <property type="match status" value="1"/>
</dbReference>
<comment type="function">
    <text evidence="1">Catalyzes the specific phosphorylation of 1,6-anhydro-N-acetylmuramic acid (anhMurNAc) with the simultaneous cleavage of the 1,6-anhydro ring, generating MurNAc-6-P. Is required for the utilization of anhMurNAc either imported from the medium or derived from its own cell wall murein, and thus plays a role in cell wall recycling.</text>
</comment>
<organism evidence="2 3">
    <name type="scientific">Candidatus Lambdaproteobacteria bacterium RIFOXYD2_FULL_56_26</name>
    <dbReference type="NCBI Taxonomy" id="1817773"/>
    <lineage>
        <taxon>Bacteria</taxon>
        <taxon>Pseudomonadati</taxon>
        <taxon>Pseudomonadota</taxon>
        <taxon>Candidatus Lambdaproteobacteria</taxon>
    </lineage>
</organism>
<dbReference type="AlphaFoldDB" id="A0A1F6H2Z4"/>
<dbReference type="GO" id="GO:0009254">
    <property type="term" value="P:peptidoglycan turnover"/>
    <property type="evidence" value="ECO:0007669"/>
    <property type="project" value="UniProtKB-UniRule"/>
</dbReference>
<evidence type="ECO:0000313" key="3">
    <source>
        <dbReference type="Proteomes" id="UP000177583"/>
    </source>
</evidence>
<dbReference type="GO" id="GO:0016773">
    <property type="term" value="F:phosphotransferase activity, alcohol group as acceptor"/>
    <property type="evidence" value="ECO:0007669"/>
    <property type="project" value="UniProtKB-UniRule"/>
</dbReference>
<keyword evidence="1" id="KW-0119">Carbohydrate metabolism</keyword>
<proteinExistence type="inferred from homology"/>
<dbReference type="InterPro" id="IPR043129">
    <property type="entry name" value="ATPase_NBD"/>
</dbReference>
<dbReference type="EMBL" id="MFNF01000001">
    <property type="protein sequence ID" value="OGH04768.1"/>
    <property type="molecule type" value="Genomic_DNA"/>
</dbReference>
<comment type="catalytic activity">
    <reaction evidence="1">
        <text>1,6-anhydro-N-acetyl-beta-muramate + ATP + H2O = N-acetyl-D-muramate 6-phosphate + ADP + H(+)</text>
        <dbReference type="Rhea" id="RHEA:24952"/>
        <dbReference type="ChEBI" id="CHEBI:15377"/>
        <dbReference type="ChEBI" id="CHEBI:15378"/>
        <dbReference type="ChEBI" id="CHEBI:30616"/>
        <dbReference type="ChEBI" id="CHEBI:58690"/>
        <dbReference type="ChEBI" id="CHEBI:58722"/>
        <dbReference type="ChEBI" id="CHEBI:456216"/>
        <dbReference type="EC" id="2.7.1.170"/>
    </reaction>
</comment>
<reference evidence="2 3" key="1">
    <citation type="journal article" date="2016" name="Nat. Commun.">
        <title>Thousands of microbial genomes shed light on interconnected biogeochemical processes in an aquifer system.</title>
        <authorList>
            <person name="Anantharaman K."/>
            <person name="Brown C.T."/>
            <person name="Hug L.A."/>
            <person name="Sharon I."/>
            <person name="Castelle C.J."/>
            <person name="Probst A.J."/>
            <person name="Thomas B.C."/>
            <person name="Singh A."/>
            <person name="Wilkins M.J."/>
            <person name="Karaoz U."/>
            <person name="Brodie E.L."/>
            <person name="Williams K.H."/>
            <person name="Hubbard S.S."/>
            <person name="Banfield J.F."/>
        </authorList>
    </citation>
    <scope>NUCLEOTIDE SEQUENCE [LARGE SCALE GENOMIC DNA]</scope>
</reference>
<comment type="similarity">
    <text evidence="1">Belongs to the anhydro-N-acetylmuramic acid kinase family.</text>
</comment>
<feature type="binding site" evidence="1">
    <location>
        <begin position="21"/>
        <end position="28"/>
    </location>
    <ligand>
        <name>ATP</name>
        <dbReference type="ChEBI" id="CHEBI:30616"/>
    </ligand>
</feature>
<dbReference type="UniPathway" id="UPA00544"/>
<evidence type="ECO:0000313" key="2">
    <source>
        <dbReference type="EMBL" id="OGH04768.1"/>
    </source>
</evidence>
<evidence type="ECO:0000256" key="1">
    <source>
        <dbReference type="HAMAP-Rule" id="MF_01270"/>
    </source>
</evidence>
<keyword evidence="1 2" id="KW-0418">Kinase</keyword>
<dbReference type="UniPathway" id="UPA00343"/>
<comment type="pathway">
    <text evidence="1">Amino-sugar metabolism; 1,6-anhydro-N-acetylmuramate degradation.</text>
</comment>
<keyword evidence="1" id="KW-0808">Transferase</keyword>
<gene>
    <name evidence="1" type="primary">anmK</name>
    <name evidence="2" type="ORF">A2557_07210</name>
</gene>
<dbReference type="GO" id="GO:0006040">
    <property type="term" value="P:amino sugar metabolic process"/>
    <property type="evidence" value="ECO:0007669"/>
    <property type="project" value="InterPro"/>
</dbReference>
<dbReference type="EC" id="2.7.1.170" evidence="1"/>
<dbReference type="GO" id="GO:0016301">
    <property type="term" value="F:kinase activity"/>
    <property type="evidence" value="ECO:0007669"/>
    <property type="project" value="UniProtKB-KW"/>
</dbReference>